<protein>
    <submittedName>
        <fullName evidence="1">Uncharacterized protein</fullName>
    </submittedName>
</protein>
<organism evidence="1">
    <name type="scientific">Rhizophora mucronata</name>
    <name type="common">Asiatic mangrove</name>
    <dbReference type="NCBI Taxonomy" id="61149"/>
    <lineage>
        <taxon>Eukaryota</taxon>
        <taxon>Viridiplantae</taxon>
        <taxon>Streptophyta</taxon>
        <taxon>Embryophyta</taxon>
        <taxon>Tracheophyta</taxon>
        <taxon>Spermatophyta</taxon>
        <taxon>Magnoliopsida</taxon>
        <taxon>eudicotyledons</taxon>
        <taxon>Gunneridae</taxon>
        <taxon>Pentapetalae</taxon>
        <taxon>rosids</taxon>
        <taxon>fabids</taxon>
        <taxon>Malpighiales</taxon>
        <taxon>Rhizophoraceae</taxon>
        <taxon>Rhizophora</taxon>
    </lineage>
</organism>
<dbReference type="AlphaFoldDB" id="A0A2P2NTY0"/>
<dbReference type="EMBL" id="GGEC01065416">
    <property type="protein sequence ID" value="MBX45900.1"/>
    <property type="molecule type" value="Transcribed_RNA"/>
</dbReference>
<sequence>MQGSKEHHIFNILLNARKKRSTQSFTKTTYLTSPQDILHHTFSWMLQE</sequence>
<name>A0A2P2NTY0_RHIMU</name>
<evidence type="ECO:0000313" key="1">
    <source>
        <dbReference type="EMBL" id="MBX45900.1"/>
    </source>
</evidence>
<reference evidence="1" key="1">
    <citation type="submission" date="2018-02" db="EMBL/GenBank/DDBJ databases">
        <title>Rhizophora mucronata_Transcriptome.</title>
        <authorList>
            <person name="Meera S.P."/>
            <person name="Sreeshan A."/>
            <person name="Augustine A."/>
        </authorList>
    </citation>
    <scope>NUCLEOTIDE SEQUENCE</scope>
    <source>
        <tissue evidence="1">Leaf</tissue>
    </source>
</reference>
<accession>A0A2P2NTY0</accession>
<proteinExistence type="predicted"/>